<reference evidence="9 11" key="2">
    <citation type="submission" date="2019-02" db="EMBL/GenBank/DDBJ databases">
        <title>Genomic Encyclopedia of Type Strains, Phase IV (KMG-IV): sequencing the most valuable type-strain genomes for metagenomic binning, comparative biology and taxonomic classification.</title>
        <authorList>
            <person name="Goeker M."/>
        </authorList>
    </citation>
    <scope>NUCLEOTIDE SEQUENCE [LARGE SCALE GENOMIC DNA]</scope>
    <source>
        <strain evidence="9 11">DSM 16618</strain>
    </source>
</reference>
<dbReference type="CDD" id="cd00609">
    <property type="entry name" value="AAT_like"/>
    <property type="match status" value="1"/>
</dbReference>
<dbReference type="InterPro" id="IPR000796">
    <property type="entry name" value="Asp_trans"/>
</dbReference>
<dbReference type="Proteomes" id="UP000078084">
    <property type="component" value="Unassembled WGS sequence"/>
</dbReference>
<dbReference type="AlphaFoldDB" id="A0A171KQZ9"/>
<evidence type="ECO:0000256" key="4">
    <source>
        <dbReference type="ARBA" id="ARBA00022576"/>
    </source>
</evidence>
<evidence type="ECO:0000313" key="9">
    <source>
        <dbReference type="EMBL" id="RZS70453.1"/>
    </source>
</evidence>
<protein>
    <submittedName>
        <fullName evidence="8">Aromatic amino acid aminotransferase</fullName>
        <ecNumber evidence="8">2.6.1.57</ecNumber>
    </submittedName>
    <submittedName>
        <fullName evidence="9">Aromatic-amino-acid transaminase</fullName>
    </submittedName>
</protein>
<keyword evidence="5 8" id="KW-0808">Transferase</keyword>
<dbReference type="Proteomes" id="UP000292039">
    <property type="component" value="Unassembled WGS sequence"/>
</dbReference>
<dbReference type="Gene3D" id="3.40.640.10">
    <property type="entry name" value="Type I PLP-dependent aspartate aminotransferase-like (Major domain)"/>
    <property type="match status" value="1"/>
</dbReference>
<evidence type="ECO:0000256" key="3">
    <source>
        <dbReference type="ARBA" id="ARBA00011738"/>
    </source>
</evidence>
<dbReference type="GO" id="GO:0005829">
    <property type="term" value="C:cytosol"/>
    <property type="evidence" value="ECO:0007669"/>
    <property type="project" value="TreeGrafter"/>
</dbReference>
<name>A0A171KQZ9_9BURK</name>
<proteinExistence type="inferred from homology"/>
<reference evidence="8 10" key="1">
    <citation type="submission" date="2015-04" db="EMBL/GenBank/DDBJ databases">
        <title>Genome sequence of Kerstersia gyiorum CG1.</title>
        <authorList>
            <person name="Greninger A.L."/>
            <person name="Kozyreva V."/>
            <person name="Chaturvedi V."/>
        </authorList>
    </citation>
    <scope>NUCLEOTIDE SEQUENCE [LARGE SCALE GENOMIC DNA]</scope>
    <source>
        <strain evidence="8 10">CG1</strain>
    </source>
</reference>
<evidence type="ECO:0000313" key="8">
    <source>
        <dbReference type="EMBL" id="KKO71316.1"/>
    </source>
</evidence>
<organism evidence="8 10">
    <name type="scientific">Kerstersia gyiorum</name>
    <dbReference type="NCBI Taxonomy" id="206506"/>
    <lineage>
        <taxon>Bacteria</taxon>
        <taxon>Pseudomonadati</taxon>
        <taxon>Pseudomonadota</taxon>
        <taxon>Betaproteobacteria</taxon>
        <taxon>Burkholderiales</taxon>
        <taxon>Alcaligenaceae</taxon>
        <taxon>Kerstersia</taxon>
    </lineage>
</organism>
<dbReference type="EMBL" id="SGWZ01000002">
    <property type="protein sequence ID" value="RZS70453.1"/>
    <property type="molecule type" value="Genomic_DNA"/>
</dbReference>
<comment type="similarity">
    <text evidence="2">Belongs to the class-I pyridoxal-phosphate-dependent aminotransferase family.</text>
</comment>
<dbReference type="NCBIfam" id="NF006719">
    <property type="entry name" value="PRK09257.1"/>
    <property type="match status" value="1"/>
</dbReference>
<dbReference type="SUPFAM" id="SSF53383">
    <property type="entry name" value="PLP-dependent transferases"/>
    <property type="match status" value="1"/>
</dbReference>
<feature type="domain" description="Aminotransferase class I/classII large" evidence="7">
    <location>
        <begin position="27"/>
        <end position="387"/>
    </location>
</feature>
<dbReference type="PANTHER" id="PTHR11879:SF37">
    <property type="entry name" value="AROMATIC-AMINO-ACID AMINOTRANSFERASE"/>
    <property type="match status" value="1"/>
</dbReference>
<dbReference type="EMBL" id="LBNE01000008">
    <property type="protein sequence ID" value="KKO71316.1"/>
    <property type="molecule type" value="Genomic_DNA"/>
</dbReference>
<comment type="caution">
    <text evidence="8">The sequence shown here is derived from an EMBL/GenBank/DDBJ whole genome shotgun (WGS) entry which is preliminary data.</text>
</comment>
<evidence type="ECO:0000256" key="2">
    <source>
        <dbReference type="ARBA" id="ARBA00007441"/>
    </source>
</evidence>
<dbReference type="FunFam" id="3.40.640.10:FF:000066">
    <property type="entry name" value="Aspartate aminotransferase"/>
    <property type="match status" value="1"/>
</dbReference>
<evidence type="ECO:0000256" key="1">
    <source>
        <dbReference type="ARBA" id="ARBA00001933"/>
    </source>
</evidence>
<gene>
    <name evidence="8" type="ORF">AAV32_12285</name>
    <name evidence="9" type="ORF">EV679_1860</name>
</gene>
<evidence type="ECO:0000256" key="5">
    <source>
        <dbReference type="ARBA" id="ARBA00022679"/>
    </source>
</evidence>
<dbReference type="InterPro" id="IPR004839">
    <property type="entry name" value="Aminotransferase_I/II_large"/>
</dbReference>
<dbReference type="InterPro" id="IPR015424">
    <property type="entry name" value="PyrdxlP-dep_Trfase"/>
</dbReference>
<evidence type="ECO:0000313" key="10">
    <source>
        <dbReference type="Proteomes" id="UP000078084"/>
    </source>
</evidence>
<dbReference type="OrthoDB" id="9766445at2"/>
<keyword evidence="10" id="KW-1185">Reference proteome</keyword>
<dbReference type="GO" id="GO:0042802">
    <property type="term" value="F:identical protein binding"/>
    <property type="evidence" value="ECO:0007669"/>
    <property type="project" value="TreeGrafter"/>
</dbReference>
<dbReference type="Pfam" id="PF00155">
    <property type="entry name" value="Aminotran_1_2"/>
    <property type="match status" value="1"/>
</dbReference>
<dbReference type="GO" id="GO:0033585">
    <property type="term" value="P:L-phenylalanine biosynthetic process from chorismate via phenylpyruvate"/>
    <property type="evidence" value="ECO:0007669"/>
    <property type="project" value="TreeGrafter"/>
</dbReference>
<sequence>MFEHIPSYPGDPILTLNEDFQKDPRQDKVNLSIGIYLDDHGRLPVMDAVRIAEEAIGTSSVPKPYLPMTGNPIYASAVQALVFGSVVPHVATAQTLGGSGALKVGADFIRRYFPDAQVWLSDPSWENHRFIFERAGFTVNTYPYYDAETGSLKFDAMLAAISKLPAKSVVLLHACCHNPTGVDLNETQWLAVLDVVQERGLLPFVDMAYQGFGAGIDNDAFVVRELLRRHIPAFVANSFSKNFSLYGERCGGLSLICEDQEAAQRVLGQLASVVRSNYSSPPVHGASVVTQVLNTPELRAQWEGQLTAMRERMLAMRATLFQLLSEKISDGHLERYVQQRGMFTYTGLSADQVDRLRHDHGVYILRSGRMCVAGLNQSNVGRVADAVAHVMRHP</sequence>
<keyword evidence="4 8" id="KW-0032">Aminotransferase</keyword>
<dbReference type="STRING" id="206506.AAV32_12285"/>
<dbReference type="PANTHER" id="PTHR11879">
    <property type="entry name" value="ASPARTATE AMINOTRANSFERASE"/>
    <property type="match status" value="1"/>
</dbReference>
<comment type="cofactor">
    <cofactor evidence="1">
        <name>pyridoxal 5'-phosphate</name>
        <dbReference type="ChEBI" id="CHEBI:597326"/>
    </cofactor>
</comment>
<dbReference type="InterPro" id="IPR015421">
    <property type="entry name" value="PyrdxlP-dep_Trfase_major"/>
</dbReference>
<comment type="subunit">
    <text evidence="3">Homodimer.</text>
</comment>
<dbReference type="GO" id="GO:0030170">
    <property type="term" value="F:pyridoxal phosphate binding"/>
    <property type="evidence" value="ECO:0007669"/>
    <property type="project" value="InterPro"/>
</dbReference>
<evidence type="ECO:0000313" key="11">
    <source>
        <dbReference type="Proteomes" id="UP000292039"/>
    </source>
</evidence>
<dbReference type="PATRIC" id="fig|206506.3.peg.2616"/>
<dbReference type="GO" id="GO:0004838">
    <property type="term" value="F:L-tyrosine-2-oxoglutarate transaminase activity"/>
    <property type="evidence" value="ECO:0007669"/>
    <property type="project" value="TreeGrafter"/>
</dbReference>
<accession>A0A171KQZ9</accession>
<dbReference type="Gene3D" id="3.90.1150.10">
    <property type="entry name" value="Aspartate Aminotransferase, domain 1"/>
    <property type="match status" value="1"/>
</dbReference>
<dbReference type="RefSeq" id="WP_068372463.1">
    <property type="nucleotide sequence ID" value="NZ_CBCSEB010000001.1"/>
</dbReference>
<dbReference type="EC" id="2.6.1.57" evidence="8"/>
<dbReference type="PRINTS" id="PR00799">
    <property type="entry name" value="TRANSAMINASE"/>
</dbReference>
<dbReference type="FunFam" id="3.90.1150.10:FF:000001">
    <property type="entry name" value="Aspartate aminotransferase"/>
    <property type="match status" value="1"/>
</dbReference>
<evidence type="ECO:0000256" key="6">
    <source>
        <dbReference type="ARBA" id="ARBA00022898"/>
    </source>
</evidence>
<evidence type="ECO:0000259" key="7">
    <source>
        <dbReference type="Pfam" id="PF00155"/>
    </source>
</evidence>
<dbReference type="GeneID" id="99726517"/>
<dbReference type="InterPro" id="IPR015422">
    <property type="entry name" value="PyrdxlP-dep_Trfase_small"/>
</dbReference>
<keyword evidence="6" id="KW-0663">Pyridoxal phosphate</keyword>